<evidence type="ECO:0000313" key="3">
    <source>
        <dbReference type="EMBL" id="GAJ05416.1"/>
    </source>
</evidence>
<dbReference type="SUPFAM" id="SSF53335">
    <property type="entry name" value="S-adenosyl-L-methionine-dependent methyltransferases"/>
    <property type="match status" value="1"/>
</dbReference>
<name>X1UZS3_9ZZZZ</name>
<feature type="non-terminal residue" evidence="3">
    <location>
        <position position="1"/>
    </location>
</feature>
<dbReference type="CDD" id="cd02440">
    <property type="entry name" value="AdoMet_MTases"/>
    <property type="match status" value="1"/>
</dbReference>
<evidence type="ECO:0000259" key="2">
    <source>
        <dbReference type="Pfam" id="PF08241"/>
    </source>
</evidence>
<comment type="caution">
    <text evidence="3">The sequence shown here is derived from an EMBL/GenBank/DDBJ whole genome shotgun (WGS) entry which is preliminary data.</text>
</comment>
<evidence type="ECO:0000256" key="1">
    <source>
        <dbReference type="SAM" id="Coils"/>
    </source>
</evidence>
<organism evidence="3">
    <name type="scientific">marine sediment metagenome</name>
    <dbReference type="NCBI Taxonomy" id="412755"/>
    <lineage>
        <taxon>unclassified sequences</taxon>
        <taxon>metagenomes</taxon>
        <taxon>ecological metagenomes</taxon>
    </lineage>
</organism>
<keyword evidence="1" id="KW-0175">Coiled coil</keyword>
<feature type="coiled-coil region" evidence="1">
    <location>
        <begin position="21"/>
        <end position="48"/>
    </location>
</feature>
<dbReference type="EMBL" id="BARW01026436">
    <property type="protein sequence ID" value="GAJ05416.1"/>
    <property type="molecule type" value="Genomic_DNA"/>
</dbReference>
<sequence length="133" mass="15804">ANKGETQTVIAKDYGISQRRVGQIIEKKEEQIRKKEEAKKRALQYEKEEGIEIFHGDFKEITKRFPDNHFDHIITDPPYPEKYLPLWSDLSRIASRVLKPGGFLITYSGTYHLYEVMNRLSEHLEYYFFHNLP</sequence>
<dbReference type="PROSITE" id="PS00092">
    <property type="entry name" value="N6_MTASE"/>
    <property type="match status" value="1"/>
</dbReference>
<dbReference type="GO" id="GO:0003676">
    <property type="term" value="F:nucleic acid binding"/>
    <property type="evidence" value="ECO:0007669"/>
    <property type="project" value="InterPro"/>
</dbReference>
<accession>X1UZS3</accession>
<gene>
    <name evidence="3" type="ORF">S12H4_43118</name>
</gene>
<dbReference type="GO" id="GO:0032259">
    <property type="term" value="P:methylation"/>
    <property type="evidence" value="ECO:0007669"/>
    <property type="project" value="InterPro"/>
</dbReference>
<dbReference type="Pfam" id="PF08241">
    <property type="entry name" value="Methyltransf_11"/>
    <property type="match status" value="1"/>
</dbReference>
<feature type="domain" description="Methyltransferase type 11" evidence="2">
    <location>
        <begin position="37"/>
        <end position="105"/>
    </location>
</feature>
<dbReference type="InterPro" id="IPR002052">
    <property type="entry name" value="DNA_methylase_N6_adenine_CS"/>
</dbReference>
<dbReference type="GO" id="GO:0008757">
    <property type="term" value="F:S-adenosylmethionine-dependent methyltransferase activity"/>
    <property type="evidence" value="ECO:0007669"/>
    <property type="project" value="InterPro"/>
</dbReference>
<reference evidence="3" key="1">
    <citation type="journal article" date="2014" name="Front. Microbiol.">
        <title>High frequency of phylogenetically diverse reductive dehalogenase-homologous genes in deep subseafloor sedimentary metagenomes.</title>
        <authorList>
            <person name="Kawai M."/>
            <person name="Futagami T."/>
            <person name="Toyoda A."/>
            <person name="Takaki Y."/>
            <person name="Nishi S."/>
            <person name="Hori S."/>
            <person name="Arai W."/>
            <person name="Tsubouchi T."/>
            <person name="Morono Y."/>
            <person name="Uchiyama I."/>
            <person name="Ito T."/>
            <person name="Fujiyama A."/>
            <person name="Inagaki F."/>
            <person name="Takami H."/>
        </authorList>
    </citation>
    <scope>NUCLEOTIDE SEQUENCE</scope>
    <source>
        <strain evidence="3">Expedition CK06-06</strain>
    </source>
</reference>
<proteinExistence type="predicted"/>
<dbReference type="InterPro" id="IPR029063">
    <property type="entry name" value="SAM-dependent_MTases_sf"/>
</dbReference>
<dbReference type="Gene3D" id="3.40.50.150">
    <property type="entry name" value="Vaccinia Virus protein VP39"/>
    <property type="match status" value="1"/>
</dbReference>
<protein>
    <recommendedName>
        <fullName evidence="2">Methyltransferase type 11 domain-containing protein</fullName>
    </recommendedName>
</protein>
<dbReference type="AlphaFoldDB" id="X1UZS3"/>
<dbReference type="InterPro" id="IPR013216">
    <property type="entry name" value="Methyltransf_11"/>
</dbReference>